<comment type="caution">
    <text evidence="2">The sequence shown here is derived from an EMBL/GenBank/DDBJ whole genome shotgun (WGS) entry which is preliminary data.</text>
</comment>
<feature type="transmembrane region" description="Helical" evidence="1">
    <location>
        <begin position="92"/>
        <end position="110"/>
    </location>
</feature>
<accession>A0A498CR26</accession>
<keyword evidence="1" id="KW-0472">Membrane</keyword>
<dbReference type="Pfam" id="PF05437">
    <property type="entry name" value="AzlD"/>
    <property type="match status" value="1"/>
</dbReference>
<dbReference type="Proteomes" id="UP000276301">
    <property type="component" value="Unassembled WGS sequence"/>
</dbReference>
<proteinExistence type="predicted"/>
<gene>
    <name evidence="2" type="ORF">D4A47_04490</name>
</gene>
<keyword evidence="1" id="KW-0812">Transmembrane</keyword>
<evidence type="ECO:0000313" key="2">
    <source>
        <dbReference type="EMBL" id="RLL13201.1"/>
    </source>
</evidence>
<dbReference type="AlphaFoldDB" id="A0A498CR26"/>
<evidence type="ECO:0000256" key="1">
    <source>
        <dbReference type="SAM" id="Phobius"/>
    </source>
</evidence>
<feature type="transmembrane region" description="Helical" evidence="1">
    <location>
        <begin position="40"/>
        <end position="60"/>
    </location>
</feature>
<protein>
    <submittedName>
        <fullName evidence="2">Branched-chain amino acid transporter AzlD</fullName>
    </submittedName>
</protein>
<feature type="transmembrane region" description="Helical" evidence="1">
    <location>
        <begin position="67"/>
        <end position="86"/>
    </location>
</feature>
<dbReference type="InterPro" id="IPR008407">
    <property type="entry name" value="Brnchd-chn_aa_trnsp_AzlD"/>
</dbReference>
<organism evidence="2 3">
    <name type="scientific">Anaerotruncus massiliensis</name>
    <name type="common">ex Liu et al. 2021</name>
    <dbReference type="NCBI Taxonomy" id="2321404"/>
    <lineage>
        <taxon>Bacteria</taxon>
        <taxon>Bacillati</taxon>
        <taxon>Bacillota</taxon>
        <taxon>Clostridia</taxon>
        <taxon>Eubacteriales</taxon>
        <taxon>Oscillospiraceae</taxon>
        <taxon>Anaerotruncus</taxon>
    </lineage>
</organism>
<reference evidence="2 3" key="1">
    <citation type="submission" date="2018-10" db="EMBL/GenBank/DDBJ databases">
        <title>Anaerotruncus faecis sp. nov., isolated from human feces.</title>
        <authorList>
            <person name="Wang Y.-J."/>
        </authorList>
    </citation>
    <scope>NUCLEOTIDE SEQUENCE [LARGE SCALE GENOMIC DNA]</scope>
    <source>
        <strain evidence="2 3">22A2-44</strain>
    </source>
</reference>
<dbReference type="EMBL" id="RCHT01000004">
    <property type="protein sequence ID" value="RLL13201.1"/>
    <property type="molecule type" value="Genomic_DNA"/>
</dbReference>
<keyword evidence="3" id="KW-1185">Reference proteome</keyword>
<evidence type="ECO:0000313" key="3">
    <source>
        <dbReference type="Proteomes" id="UP000276301"/>
    </source>
</evidence>
<sequence length="111" mass="12001">MPLSPLQAVAVIATVVAVTVCCRALPFLVFRDDRPVSGLVVYLGRILPFAIISILVIYCLRNTSFTAAPFGAPEIIAVALAAAIHVWKRNNLLSIGISTVVYMFLLQVVFV</sequence>
<name>A0A498CR26_9FIRM</name>
<dbReference type="PIRSF" id="PIRSF003203">
    <property type="entry name" value="AzlD"/>
    <property type="match status" value="1"/>
</dbReference>
<dbReference type="RefSeq" id="WP_101553049.1">
    <property type="nucleotide sequence ID" value="NZ_DBFBJK010000492.1"/>
</dbReference>
<keyword evidence="1" id="KW-1133">Transmembrane helix</keyword>